<dbReference type="Proteomes" id="UP001196413">
    <property type="component" value="Unassembled WGS sequence"/>
</dbReference>
<organism evidence="1 2">
    <name type="scientific">Parelaphostrongylus tenuis</name>
    <name type="common">Meningeal worm</name>
    <dbReference type="NCBI Taxonomy" id="148309"/>
    <lineage>
        <taxon>Eukaryota</taxon>
        <taxon>Metazoa</taxon>
        <taxon>Ecdysozoa</taxon>
        <taxon>Nematoda</taxon>
        <taxon>Chromadorea</taxon>
        <taxon>Rhabditida</taxon>
        <taxon>Rhabditina</taxon>
        <taxon>Rhabditomorpha</taxon>
        <taxon>Strongyloidea</taxon>
        <taxon>Metastrongylidae</taxon>
        <taxon>Parelaphostrongylus</taxon>
    </lineage>
</organism>
<evidence type="ECO:0000313" key="1">
    <source>
        <dbReference type="EMBL" id="KAJ1365876.1"/>
    </source>
</evidence>
<accession>A0AAD5QXW8</accession>
<sequence>MLYGHKFGSNDVDAACRSTEHEATVRLENQQTASDFVSLKAEMKSWLTEQDPDNQANSVMKDLISGLENEPSSSSRDLAAEPGVSHTSVLIHLHQLDFVPRTKDRIHTYRSTSKQACLNLPSVDAKSVK</sequence>
<proteinExistence type="predicted"/>
<name>A0AAD5QXW8_PARTN</name>
<comment type="caution">
    <text evidence="1">The sequence shown here is derived from an EMBL/GenBank/DDBJ whole genome shotgun (WGS) entry which is preliminary data.</text>
</comment>
<evidence type="ECO:0000313" key="2">
    <source>
        <dbReference type="Proteomes" id="UP001196413"/>
    </source>
</evidence>
<dbReference type="EMBL" id="JAHQIW010005382">
    <property type="protein sequence ID" value="KAJ1365876.1"/>
    <property type="molecule type" value="Genomic_DNA"/>
</dbReference>
<keyword evidence="2" id="KW-1185">Reference proteome</keyword>
<protein>
    <submittedName>
        <fullName evidence="1">Uncharacterized protein</fullName>
    </submittedName>
</protein>
<reference evidence="1" key="1">
    <citation type="submission" date="2021-06" db="EMBL/GenBank/DDBJ databases">
        <title>Parelaphostrongylus tenuis whole genome reference sequence.</title>
        <authorList>
            <person name="Garwood T.J."/>
            <person name="Larsen P.A."/>
            <person name="Fountain-Jones N.M."/>
            <person name="Garbe J.R."/>
            <person name="Macchietto M.G."/>
            <person name="Kania S.A."/>
            <person name="Gerhold R.W."/>
            <person name="Richards J.E."/>
            <person name="Wolf T.M."/>
        </authorList>
    </citation>
    <scope>NUCLEOTIDE SEQUENCE</scope>
    <source>
        <strain evidence="1">MNPRO001-30</strain>
        <tissue evidence="1">Meninges</tissue>
    </source>
</reference>
<dbReference type="AlphaFoldDB" id="A0AAD5QXW8"/>
<gene>
    <name evidence="1" type="ORF">KIN20_026338</name>
</gene>